<accession>A0AAJ0CKQ5</accession>
<comment type="caution">
    <text evidence="7">The sequence shown here is derived from an EMBL/GenBank/DDBJ whole genome shotgun (WGS) entry which is preliminary data.</text>
</comment>
<dbReference type="Pfam" id="PF01375">
    <property type="entry name" value="Enterotoxin_a"/>
    <property type="match status" value="1"/>
</dbReference>
<evidence type="ECO:0000256" key="6">
    <source>
        <dbReference type="SAM" id="SignalP"/>
    </source>
</evidence>
<keyword evidence="3" id="KW-0843">Virulence</keyword>
<dbReference type="AlphaFoldDB" id="A0AAJ0CKQ5"/>
<organism evidence="7 8">
    <name type="scientific">Conoideocrella luteorostrata</name>
    <dbReference type="NCBI Taxonomy" id="1105319"/>
    <lineage>
        <taxon>Eukaryota</taxon>
        <taxon>Fungi</taxon>
        <taxon>Dikarya</taxon>
        <taxon>Ascomycota</taxon>
        <taxon>Pezizomycotina</taxon>
        <taxon>Sordariomycetes</taxon>
        <taxon>Hypocreomycetidae</taxon>
        <taxon>Hypocreales</taxon>
        <taxon>Clavicipitaceae</taxon>
        <taxon>Conoideocrella</taxon>
    </lineage>
</organism>
<evidence type="ECO:0000313" key="7">
    <source>
        <dbReference type="EMBL" id="KAK2593434.1"/>
    </source>
</evidence>
<feature type="chain" id="PRO_5042602224" description="Heat-labile enterotoxin, A chain" evidence="6">
    <location>
        <begin position="19"/>
        <end position="879"/>
    </location>
</feature>
<dbReference type="SUPFAM" id="SSF56399">
    <property type="entry name" value="ADP-ribosylation"/>
    <property type="match status" value="1"/>
</dbReference>
<name>A0AAJ0CKQ5_9HYPO</name>
<evidence type="ECO:0000256" key="3">
    <source>
        <dbReference type="ARBA" id="ARBA00023026"/>
    </source>
</evidence>
<evidence type="ECO:0000256" key="4">
    <source>
        <dbReference type="ARBA" id="ARBA00023157"/>
    </source>
</evidence>
<gene>
    <name evidence="7" type="ORF">QQS21_008851</name>
</gene>
<feature type="signal peptide" evidence="6">
    <location>
        <begin position="1"/>
        <end position="18"/>
    </location>
</feature>
<dbReference type="GO" id="GO:0090729">
    <property type="term" value="F:toxin activity"/>
    <property type="evidence" value="ECO:0007669"/>
    <property type="project" value="UniProtKB-KW"/>
</dbReference>
<feature type="compositionally biased region" description="Pro residues" evidence="5">
    <location>
        <begin position="34"/>
        <end position="44"/>
    </location>
</feature>
<protein>
    <recommendedName>
        <fullName evidence="9">Heat-labile enterotoxin, A chain</fullName>
    </recommendedName>
</protein>
<dbReference type="Proteomes" id="UP001251528">
    <property type="component" value="Unassembled WGS sequence"/>
</dbReference>
<dbReference type="Gene3D" id="3.90.210.10">
    <property type="entry name" value="Heat-Labile Enterotoxin, subunit A"/>
    <property type="match status" value="1"/>
</dbReference>
<keyword evidence="2 6" id="KW-0732">Signal</keyword>
<evidence type="ECO:0000256" key="2">
    <source>
        <dbReference type="ARBA" id="ARBA00022729"/>
    </source>
</evidence>
<dbReference type="EMBL" id="JASWJB010000211">
    <property type="protein sequence ID" value="KAK2593434.1"/>
    <property type="molecule type" value="Genomic_DNA"/>
</dbReference>
<dbReference type="Gene3D" id="1.10.490.40">
    <property type="entry name" value="Diphtheria toxin, translocation domain"/>
    <property type="match status" value="1"/>
</dbReference>
<keyword evidence="1" id="KW-0800">Toxin</keyword>
<sequence length="879" mass="96911">MRFSSFGLYLLLVGGVSAANDATNIQVHGDLSPRQPPPPPPPMKPGWKPDKPQPKPIVDPPKAKVLYRGEYFRGPDEVKKAGSFDSHAKRIFEGKHPDYKDRMKAELFKKGSSLYEHAVFKNPVSSYVPTSRSLEEALKFAKSADKVGYLYKIRASPDMVDVVGSLGGEDYFKHFKEQEVAGVYEIPWHRVESWQEVRRNAKTGEYERGKEVPNEDFIEPSDGEAAYLSHPELAGWPEGSVALENEFWAPYKDVPVEGMLNEHLLKYRHGDNVEKFKKWRGNEDWSILPCSGSRKRTGATDACALIRNEPSKVPNGETEKPPSTSGDKPVNSPGEEKVPAEITEGKLAELAEVSEKEFIDSTAARGLTLVATRKWSVDPRDIRAKLLGYKRLTADSPKIRSMKGGLSGGLDAVGVVAWVGGIVDAFVKDATALDRVAAIASIFPLVGCGFSAISEAQKGDVDVLDKVLCISGDILLFTPLAPFGFAFHLFRMIVSQFKPQSQPTKESSQKARDQQWQRFLDDNVFTYFYSDGSVSGKSTFRDKLNSSLAIETLAVLSEGADSIAVGNISAQIAMEASNSDKSKIQAGAMEAATKIRAGASREIIRRQRELLLGLPNSLKECTSLSLKPIAEQFNKDFIAELTSPEMVKKYTPITATVPDTPGVDLSGKVRDELNATGTHLTKTPPVLPKLFDIAYVLGQSKGLEGIDPLTLSPRDFLKAQIPELSDDRLDFYSLHHALQVSKSLQGQIKEEQLSNLWPAKDTKDLQRFRILLALKFGKTFEEQKIKWAQGLKGAGGALLSEKEVRFSTHPNIPPRKGGQESFAYIGLILGLSAERVRSLPQDQQTLDYKDLVNNEELIKAMMAQAMASSGRKDTEGVKQ</sequence>
<keyword evidence="4" id="KW-1015">Disulfide bond</keyword>
<evidence type="ECO:0008006" key="9">
    <source>
        <dbReference type="Google" id="ProtNLM"/>
    </source>
</evidence>
<evidence type="ECO:0000256" key="5">
    <source>
        <dbReference type="SAM" id="MobiDB-lite"/>
    </source>
</evidence>
<feature type="region of interest" description="Disordered" evidence="5">
    <location>
        <begin position="305"/>
        <end position="342"/>
    </location>
</feature>
<feature type="region of interest" description="Disordered" evidence="5">
    <location>
        <begin position="27"/>
        <end position="60"/>
    </location>
</feature>
<proteinExistence type="predicted"/>
<dbReference type="InterPro" id="IPR001144">
    <property type="entry name" value="Enterotoxin_A"/>
</dbReference>
<evidence type="ECO:0000256" key="1">
    <source>
        <dbReference type="ARBA" id="ARBA00022656"/>
    </source>
</evidence>
<reference evidence="7" key="1">
    <citation type="submission" date="2023-06" db="EMBL/GenBank/DDBJ databases">
        <title>Conoideocrella luteorostrata (Hypocreales: Clavicipitaceae), a potential biocontrol fungus for elongate hemlock scale in United States Christmas tree production areas.</title>
        <authorList>
            <person name="Barrett H."/>
            <person name="Lovett B."/>
            <person name="Macias A.M."/>
            <person name="Stajich J.E."/>
            <person name="Kasson M.T."/>
        </authorList>
    </citation>
    <scope>NUCLEOTIDE SEQUENCE</scope>
    <source>
        <strain evidence="7">ARSEF 14590</strain>
    </source>
</reference>
<evidence type="ECO:0000313" key="8">
    <source>
        <dbReference type="Proteomes" id="UP001251528"/>
    </source>
</evidence>
<keyword evidence="8" id="KW-1185">Reference proteome</keyword>